<keyword evidence="3" id="KW-1185">Reference proteome</keyword>
<keyword evidence="1" id="KW-1133">Transmembrane helix</keyword>
<keyword evidence="1" id="KW-0472">Membrane</keyword>
<gene>
    <name evidence="2" type="ORF">SAMN03080606_02299</name>
</gene>
<name>A0A1G5I9Q1_9FIRM</name>
<sequence length="56" mass="6437">MGARMFFGGFGLIWVLINIGLFAYMIYLFHTLAMSNKKIADTLEHILITLESKKKE</sequence>
<dbReference type="AlphaFoldDB" id="A0A1G5I9Q1"/>
<feature type="transmembrane region" description="Helical" evidence="1">
    <location>
        <begin position="6"/>
        <end position="29"/>
    </location>
</feature>
<proteinExistence type="predicted"/>
<evidence type="ECO:0000313" key="2">
    <source>
        <dbReference type="EMBL" id="SCY72845.1"/>
    </source>
</evidence>
<protein>
    <submittedName>
        <fullName evidence="2">Uncharacterized protein</fullName>
    </submittedName>
</protein>
<dbReference type="Proteomes" id="UP000198636">
    <property type="component" value="Unassembled WGS sequence"/>
</dbReference>
<reference evidence="2 3" key="1">
    <citation type="submission" date="2016-10" db="EMBL/GenBank/DDBJ databases">
        <authorList>
            <person name="de Groot N.N."/>
        </authorList>
    </citation>
    <scope>NUCLEOTIDE SEQUENCE [LARGE SCALE GENOMIC DNA]</scope>
    <source>
        <strain evidence="2 3">DSM 18978</strain>
    </source>
</reference>
<dbReference type="EMBL" id="FMUS01000014">
    <property type="protein sequence ID" value="SCY72845.1"/>
    <property type="molecule type" value="Genomic_DNA"/>
</dbReference>
<accession>A0A1G5I9Q1</accession>
<evidence type="ECO:0000313" key="3">
    <source>
        <dbReference type="Proteomes" id="UP000198636"/>
    </source>
</evidence>
<dbReference type="RefSeq" id="WP_176758982.1">
    <property type="nucleotide sequence ID" value="NZ_FMUS01000014.1"/>
</dbReference>
<evidence type="ECO:0000256" key="1">
    <source>
        <dbReference type="SAM" id="Phobius"/>
    </source>
</evidence>
<organism evidence="2 3">
    <name type="scientific">Alkaliphilus peptidifermentans DSM 18978</name>
    <dbReference type="NCBI Taxonomy" id="1120976"/>
    <lineage>
        <taxon>Bacteria</taxon>
        <taxon>Bacillati</taxon>
        <taxon>Bacillota</taxon>
        <taxon>Clostridia</taxon>
        <taxon>Peptostreptococcales</taxon>
        <taxon>Natronincolaceae</taxon>
        <taxon>Alkaliphilus</taxon>
    </lineage>
</organism>
<keyword evidence="1" id="KW-0812">Transmembrane</keyword>